<dbReference type="Pfam" id="PF00072">
    <property type="entry name" value="Response_reg"/>
    <property type="match status" value="1"/>
</dbReference>
<dbReference type="SUPFAM" id="SSF52172">
    <property type="entry name" value="CheY-like"/>
    <property type="match status" value="1"/>
</dbReference>
<feature type="modified residue" description="4-aspartylphosphate" evidence="5">
    <location>
        <position position="67"/>
    </location>
</feature>
<dbReference type="Proteomes" id="UP000053676">
    <property type="component" value="Unassembled WGS sequence"/>
</dbReference>
<evidence type="ECO:0000259" key="7">
    <source>
        <dbReference type="PROSITE" id="PS50110"/>
    </source>
</evidence>
<dbReference type="PROSITE" id="PS50043">
    <property type="entry name" value="HTH_LUXR_2"/>
    <property type="match status" value="1"/>
</dbReference>
<dbReference type="GO" id="GO:0000160">
    <property type="term" value="P:phosphorelay signal transduction system"/>
    <property type="evidence" value="ECO:0007669"/>
    <property type="project" value="InterPro"/>
</dbReference>
<evidence type="ECO:0000256" key="3">
    <source>
        <dbReference type="ARBA" id="ARBA00023125"/>
    </source>
</evidence>
<dbReference type="InterPro" id="IPR001789">
    <property type="entry name" value="Sig_transdc_resp-reg_receiver"/>
</dbReference>
<dbReference type="SMART" id="SM00448">
    <property type="entry name" value="REC"/>
    <property type="match status" value="1"/>
</dbReference>
<dbReference type="PANTHER" id="PTHR43214">
    <property type="entry name" value="TWO-COMPONENT RESPONSE REGULATOR"/>
    <property type="match status" value="1"/>
</dbReference>
<dbReference type="AlphaFoldDB" id="W2TJT6"/>
<evidence type="ECO:0000313" key="9">
    <source>
        <dbReference type="Proteomes" id="UP000053676"/>
    </source>
</evidence>
<dbReference type="GO" id="GO:0006355">
    <property type="term" value="P:regulation of DNA-templated transcription"/>
    <property type="evidence" value="ECO:0007669"/>
    <property type="project" value="InterPro"/>
</dbReference>
<keyword evidence="2" id="KW-0805">Transcription regulation</keyword>
<gene>
    <name evidence="8" type="ORF">NECAME_17798</name>
</gene>
<dbReference type="Pfam" id="PF00196">
    <property type="entry name" value="GerE"/>
    <property type="match status" value="1"/>
</dbReference>
<proteinExistence type="predicted"/>
<sequence>MRYRVAPENGERKMKKIVLAEDHAMIRDGMKLLLMTRSSWCVVGETGDGRMVGQLVRDTQADLLLLDLDLPGCRGIELAQQIRGEFPQTRILVVTGNQSASEVRSAMAAGVDGYTLKHEDGDELLHAISLVLSGIRYVSKALAHTLEIVHDSVAQSITARERQILVLVAKGLSSRDIAEKLDLSVLTVRKHRQNLMSKLSLHNVAELTAYAIRDGLAMTPAVS</sequence>
<keyword evidence="4" id="KW-0804">Transcription</keyword>
<feature type="domain" description="HTH luxR-type" evidence="6">
    <location>
        <begin position="150"/>
        <end position="215"/>
    </location>
</feature>
<dbReference type="PROSITE" id="PS50110">
    <property type="entry name" value="RESPONSE_REGULATORY"/>
    <property type="match status" value="1"/>
</dbReference>
<dbReference type="SUPFAM" id="SSF46894">
    <property type="entry name" value="C-terminal effector domain of the bipartite response regulators"/>
    <property type="match status" value="1"/>
</dbReference>
<name>W2TJT6_NECAM</name>
<dbReference type="GO" id="GO:0003677">
    <property type="term" value="F:DNA binding"/>
    <property type="evidence" value="ECO:0007669"/>
    <property type="project" value="UniProtKB-KW"/>
</dbReference>
<dbReference type="PANTHER" id="PTHR43214:SF41">
    <property type="entry name" value="NITRATE_NITRITE RESPONSE REGULATOR PROTEIN NARP"/>
    <property type="match status" value="1"/>
</dbReference>
<evidence type="ECO:0000256" key="4">
    <source>
        <dbReference type="ARBA" id="ARBA00023163"/>
    </source>
</evidence>
<dbReference type="EMBL" id="KI658582">
    <property type="protein sequence ID" value="ETN82063.1"/>
    <property type="molecule type" value="Genomic_DNA"/>
</dbReference>
<dbReference type="InterPro" id="IPR000792">
    <property type="entry name" value="Tscrpt_reg_LuxR_C"/>
</dbReference>
<evidence type="ECO:0000313" key="8">
    <source>
        <dbReference type="EMBL" id="ETN82063.1"/>
    </source>
</evidence>
<feature type="domain" description="Response regulatory" evidence="7">
    <location>
        <begin position="16"/>
        <end position="132"/>
    </location>
</feature>
<keyword evidence="1 5" id="KW-0597">Phosphoprotein</keyword>
<keyword evidence="9" id="KW-1185">Reference proteome</keyword>
<dbReference type="PRINTS" id="PR00038">
    <property type="entry name" value="HTHLUXR"/>
</dbReference>
<reference evidence="9" key="1">
    <citation type="journal article" date="2014" name="Nat. Genet.">
        <title>Genome of the human hookworm Necator americanus.</title>
        <authorList>
            <person name="Tang Y.T."/>
            <person name="Gao X."/>
            <person name="Rosa B.A."/>
            <person name="Abubucker S."/>
            <person name="Hallsworth-Pepin K."/>
            <person name="Martin J."/>
            <person name="Tyagi R."/>
            <person name="Heizer E."/>
            <person name="Zhang X."/>
            <person name="Bhonagiri-Palsikar V."/>
            <person name="Minx P."/>
            <person name="Warren W.C."/>
            <person name="Wang Q."/>
            <person name="Zhan B."/>
            <person name="Hotez P.J."/>
            <person name="Sternberg P.W."/>
            <person name="Dougall A."/>
            <person name="Gaze S.T."/>
            <person name="Mulvenna J."/>
            <person name="Sotillo J."/>
            <person name="Ranganathan S."/>
            <person name="Rabelo E.M."/>
            <person name="Wilson R.K."/>
            <person name="Felgner P.L."/>
            <person name="Bethony J."/>
            <person name="Hawdon J.M."/>
            <person name="Gasser R.B."/>
            <person name="Loukas A."/>
            <person name="Mitreva M."/>
        </authorList>
    </citation>
    <scope>NUCLEOTIDE SEQUENCE [LARGE SCALE GENOMIC DNA]</scope>
</reference>
<dbReference type="OMA" id="NVLRKTQ"/>
<dbReference type="SMART" id="SM00421">
    <property type="entry name" value="HTH_LUXR"/>
    <property type="match status" value="1"/>
</dbReference>
<dbReference type="InterPro" id="IPR039420">
    <property type="entry name" value="WalR-like"/>
</dbReference>
<dbReference type="PROSITE" id="PS00622">
    <property type="entry name" value="HTH_LUXR_1"/>
    <property type="match status" value="1"/>
</dbReference>
<evidence type="ECO:0000259" key="6">
    <source>
        <dbReference type="PROSITE" id="PS50043"/>
    </source>
</evidence>
<evidence type="ECO:0000256" key="1">
    <source>
        <dbReference type="ARBA" id="ARBA00022553"/>
    </source>
</evidence>
<dbReference type="InterPro" id="IPR011006">
    <property type="entry name" value="CheY-like_superfamily"/>
</dbReference>
<accession>W2TJT6</accession>
<dbReference type="Gene3D" id="3.40.50.2300">
    <property type="match status" value="1"/>
</dbReference>
<dbReference type="OrthoDB" id="8300042at2759"/>
<dbReference type="InterPro" id="IPR016032">
    <property type="entry name" value="Sig_transdc_resp-reg_C-effctor"/>
</dbReference>
<protein>
    <submittedName>
        <fullName evidence="8">Response regulator receiver domain protein</fullName>
    </submittedName>
</protein>
<organism evidence="8 9">
    <name type="scientific">Necator americanus</name>
    <name type="common">Human hookworm</name>
    <dbReference type="NCBI Taxonomy" id="51031"/>
    <lineage>
        <taxon>Eukaryota</taxon>
        <taxon>Metazoa</taxon>
        <taxon>Ecdysozoa</taxon>
        <taxon>Nematoda</taxon>
        <taxon>Chromadorea</taxon>
        <taxon>Rhabditida</taxon>
        <taxon>Rhabditina</taxon>
        <taxon>Rhabditomorpha</taxon>
        <taxon>Strongyloidea</taxon>
        <taxon>Ancylostomatidae</taxon>
        <taxon>Bunostominae</taxon>
        <taxon>Necator</taxon>
    </lineage>
</organism>
<dbReference type="CDD" id="cd17535">
    <property type="entry name" value="REC_NarL-like"/>
    <property type="match status" value="1"/>
</dbReference>
<evidence type="ECO:0000256" key="5">
    <source>
        <dbReference type="PROSITE-ProRule" id="PRU00169"/>
    </source>
</evidence>
<evidence type="ECO:0000256" key="2">
    <source>
        <dbReference type="ARBA" id="ARBA00023015"/>
    </source>
</evidence>
<dbReference type="InterPro" id="IPR058245">
    <property type="entry name" value="NreC/VraR/RcsB-like_REC"/>
</dbReference>
<dbReference type="KEGG" id="nai:NECAME_17798"/>
<dbReference type="CDD" id="cd06170">
    <property type="entry name" value="LuxR_C_like"/>
    <property type="match status" value="1"/>
</dbReference>
<keyword evidence="3" id="KW-0238">DNA-binding</keyword>